<dbReference type="GO" id="GO:0030170">
    <property type="term" value="F:pyridoxal phosphate binding"/>
    <property type="evidence" value="ECO:0007669"/>
    <property type="project" value="InterPro"/>
</dbReference>
<dbReference type="GO" id="GO:0004069">
    <property type="term" value="F:L-aspartate:2-oxoglutarate aminotransferase activity"/>
    <property type="evidence" value="ECO:0007669"/>
    <property type="project" value="TreeGrafter"/>
</dbReference>
<accession>A0A0B7JN44</accession>
<organism evidence="7">
    <name type="scientific">Bionectria ochroleuca</name>
    <name type="common">Gliocladium roseum</name>
    <dbReference type="NCBI Taxonomy" id="29856"/>
    <lineage>
        <taxon>Eukaryota</taxon>
        <taxon>Fungi</taxon>
        <taxon>Dikarya</taxon>
        <taxon>Ascomycota</taxon>
        <taxon>Pezizomycotina</taxon>
        <taxon>Sordariomycetes</taxon>
        <taxon>Hypocreomycetidae</taxon>
        <taxon>Hypocreales</taxon>
        <taxon>Bionectriaceae</taxon>
        <taxon>Clonostachys</taxon>
    </lineage>
</organism>
<comment type="cofactor">
    <cofactor evidence="1">
        <name>pyridoxal 5'-phosphate</name>
        <dbReference type="ChEBI" id="CHEBI:597326"/>
    </cofactor>
</comment>
<evidence type="ECO:0000313" key="7">
    <source>
        <dbReference type="EMBL" id="CEO43956.1"/>
    </source>
</evidence>
<reference evidence="7" key="1">
    <citation type="submission" date="2015-01" db="EMBL/GenBank/DDBJ databases">
        <authorList>
            <person name="Durling Mikael"/>
        </authorList>
    </citation>
    <scope>NUCLEOTIDE SEQUENCE</scope>
</reference>
<dbReference type="GO" id="GO:0006520">
    <property type="term" value="P:amino acid metabolic process"/>
    <property type="evidence" value="ECO:0007669"/>
    <property type="project" value="InterPro"/>
</dbReference>
<feature type="domain" description="Aminotransferase class I/classII large" evidence="6">
    <location>
        <begin position="4"/>
        <end position="167"/>
    </location>
</feature>
<dbReference type="InterPro" id="IPR015421">
    <property type="entry name" value="PyrdxlP-dep_Trfase_major"/>
</dbReference>
<evidence type="ECO:0000256" key="3">
    <source>
        <dbReference type="ARBA" id="ARBA00022576"/>
    </source>
</evidence>
<comment type="subunit">
    <text evidence="2">Homodimer.</text>
</comment>
<dbReference type="PRINTS" id="PR00799">
    <property type="entry name" value="TRANSAMINASE"/>
</dbReference>
<dbReference type="InterPro" id="IPR015424">
    <property type="entry name" value="PyrdxlP-dep_Trfase"/>
</dbReference>
<dbReference type="SUPFAM" id="SSF53383">
    <property type="entry name" value="PLP-dependent transferases"/>
    <property type="match status" value="1"/>
</dbReference>
<dbReference type="Gene3D" id="3.40.640.10">
    <property type="entry name" value="Type I PLP-dependent aspartate aminotransferase-like (Major domain)"/>
    <property type="match status" value="1"/>
</dbReference>
<keyword evidence="3" id="KW-0032">Aminotransferase</keyword>
<sequence>MRAAPNRSTFVLQACCNNPTAAELTEQQWRTLAEEITSRGHLPFFDIAYQGLGRGLDEDAYGVRHFASLGSEMIVAQPFAKNLGLYRPRVGPLHVVASTKEATAAVKDQLRCMIRWEFSSFPAYGSRLVDLVLPDPESQAKWHDELREIGQRLERSRQELFHQLANVHKIPGNWHINVDRL</sequence>
<evidence type="ECO:0000256" key="1">
    <source>
        <dbReference type="ARBA" id="ARBA00001933"/>
    </source>
</evidence>
<gene>
    <name evidence="7" type="ORF">BN869_000000011_1</name>
</gene>
<dbReference type="InterPro" id="IPR004839">
    <property type="entry name" value="Aminotransferase_I/II_large"/>
</dbReference>
<dbReference type="Pfam" id="PF00155">
    <property type="entry name" value="Aminotran_1_2"/>
    <property type="match status" value="1"/>
</dbReference>
<dbReference type="PANTHER" id="PTHR11879:SF55">
    <property type="entry name" value="GLUTAMATE OXALOACETATE TRANSAMINASE 1, ISOFORM B"/>
    <property type="match status" value="1"/>
</dbReference>
<evidence type="ECO:0000256" key="5">
    <source>
        <dbReference type="ARBA" id="ARBA00022898"/>
    </source>
</evidence>
<dbReference type="InterPro" id="IPR000796">
    <property type="entry name" value="Asp_trans"/>
</dbReference>
<proteinExistence type="predicted"/>
<dbReference type="AlphaFoldDB" id="A0A0B7JN44"/>
<name>A0A0B7JN44_BIOOC</name>
<dbReference type="EMBL" id="CDPU01000001">
    <property type="protein sequence ID" value="CEO43956.1"/>
    <property type="molecule type" value="Genomic_DNA"/>
</dbReference>
<keyword evidence="4" id="KW-0808">Transferase</keyword>
<dbReference type="PANTHER" id="PTHR11879">
    <property type="entry name" value="ASPARTATE AMINOTRANSFERASE"/>
    <property type="match status" value="1"/>
</dbReference>
<evidence type="ECO:0000256" key="4">
    <source>
        <dbReference type="ARBA" id="ARBA00022679"/>
    </source>
</evidence>
<evidence type="ECO:0000259" key="6">
    <source>
        <dbReference type="Pfam" id="PF00155"/>
    </source>
</evidence>
<protein>
    <recommendedName>
        <fullName evidence="6">Aminotransferase class I/classII large domain-containing protein</fullName>
    </recommendedName>
</protein>
<keyword evidence="5" id="KW-0663">Pyridoxal phosphate</keyword>
<evidence type="ECO:0000256" key="2">
    <source>
        <dbReference type="ARBA" id="ARBA00011738"/>
    </source>
</evidence>